<evidence type="ECO:0000313" key="3">
    <source>
        <dbReference type="Proteomes" id="UP000234545"/>
    </source>
</evidence>
<dbReference type="OrthoDB" id="3268465at2"/>
<feature type="region of interest" description="Disordered" evidence="1">
    <location>
        <begin position="1"/>
        <end position="51"/>
    </location>
</feature>
<gene>
    <name evidence="2" type="ORF">CYJ25_08415</name>
</gene>
<accession>A0A2I1I3F5</accession>
<name>A0A2I1I3F5_9ACTO</name>
<dbReference type="AlphaFoldDB" id="A0A2I1I3F5"/>
<dbReference type="RefSeq" id="WP_101628704.1">
    <property type="nucleotide sequence ID" value="NZ_PKKJ01000018.1"/>
</dbReference>
<reference evidence="2 3" key="1">
    <citation type="submission" date="2017-12" db="EMBL/GenBank/DDBJ databases">
        <title>Phylogenetic diversity of female urinary microbiome.</title>
        <authorList>
            <person name="Thomas-White K."/>
            <person name="Wolfe A.J."/>
        </authorList>
    </citation>
    <scope>NUCLEOTIDE SEQUENCE [LARGE SCALE GENOMIC DNA]</scope>
    <source>
        <strain evidence="2 3">UMB0250</strain>
    </source>
</reference>
<proteinExistence type="predicted"/>
<dbReference type="Proteomes" id="UP000234545">
    <property type="component" value="Unassembled WGS sequence"/>
</dbReference>
<organism evidence="2 3">
    <name type="scientific">Schaalia turicensis</name>
    <dbReference type="NCBI Taxonomy" id="131111"/>
    <lineage>
        <taxon>Bacteria</taxon>
        <taxon>Bacillati</taxon>
        <taxon>Actinomycetota</taxon>
        <taxon>Actinomycetes</taxon>
        <taxon>Actinomycetales</taxon>
        <taxon>Actinomycetaceae</taxon>
        <taxon>Schaalia</taxon>
    </lineage>
</organism>
<evidence type="ECO:0000256" key="1">
    <source>
        <dbReference type="SAM" id="MobiDB-lite"/>
    </source>
</evidence>
<sequence length="433" mass="46664">MSDEVSDNNEGTGTNSVPGAPARRSLRDRMADASSRSRSSLTEDYVGDSTSLTSTSLNAITSLSEFSQTFSVGAEGVSQTSQVAPISATISTSAPARSIDEAAASEHHLLLLADEVDPLEIEALALSIWDEARWEGAGQLHLVGEARLVGPWSIDATLRKTLKTPASLTNVWVLECPKSRRNPVDPQLAVLDEWASVFPDGVPVGLEYRILTALKRMARRLGGAVRVADSGKMIAPDPDSAVSLTVYTPRWLDPEDLLNLLKPHFPQLTDSRQIATPAPQSAQQMVQKNAAITAEPGTIRTDIATKIAKARELAEKTAKEVGATPEVVAGYALVTPIANRSDLMIEVEPIPRPPQVLRWESWTTGVIIEYHLKWLPAGMLEPPTGVSRTARLERMRSSRDIEKVAEIIVTAVGGSVIDEDGFLVGLVDDTAIE</sequence>
<comment type="caution">
    <text evidence="2">The sequence shown here is derived from an EMBL/GenBank/DDBJ whole genome shotgun (WGS) entry which is preliminary data.</text>
</comment>
<dbReference type="EMBL" id="PKKJ01000018">
    <property type="protein sequence ID" value="PKY65666.1"/>
    <property type="molecule type" value="Genomic_DNA"/>
</dbReference>
<feature type="compositionally biased region" description="Polar residues" evidence="1">
    <location>
        <begin position="8"/>
        <end position="17"/>
    </location>
</feature>
<evidence type="ECO:0000313" key="2">
    <source>
        <dbReference type="EMBL" id="PKY65666.1"/>
    </source>
</evidence>
<protein>
    <submittedName>
        <fullName evidence="2">PRTRC system protein E</fullName>
    </submittedName>
</protein>